<dbReference type="PANTHER" id="PTHR30041:SF7">
    <property type="entry name" value="GLOBAL TRANSCRIPTIONAL REGULATOR SPX"/>
    <property type="match status" value="1"/>
</dbReference>
<proteinExistence type="inferred from homology"/>
<dbReference type="EMBL" id="LQXD01000129">
    <property type="protein sequence ID" value="OIJ12129.1"/>
    <property type="molecule type" value="Genomic_DNA"/>
</dbReference>
<dbReference type="SUPFAM" id="SSF52833">
    <property type="entry name" value="Thioredoxin-like"/>
    <property type="match status" value="1"/>
</dbReference>
<gene>
    <name evidence="3" type="primary">spx</name>
    <name evidence="3" type="ORF">AWH56_023655</name>
    <name evidence="2" type="ORF">AWH56_14230</name>
</gene>
<protein>
    <submittedName>
        <fullName evidence="2">Transcriptional regulator Spx</fullName>
    </submittedName>
</protein>
<sequence length="131" mass="15234">MITIYTTPSCTSSRKAKAWLREHNIEFVERNMLTHRPTISEIKAMVGKTEDGVDEIISTRSQIFKKLGLDLETLSIQKLFTFISENPCFLRSPIIIDEKRLLAGFSEIEIRRFIPRQARKFYLQQAQLSVN</sequence>
<dbReference type="KEGG" id="aia:AWH56_023655"/>
<dbReference type="PANTHER" id="PTHR30041">
    <property type="entry name" value="ARSENATE REDUCTASE"/>
    <property type="match status" value="1"/>
</dbReference>
<dbReference type="Gene3D" id="3.40.30.10">
    <property type="entry name" value="Glutaredoxin"/>
    <property type="match status" value="1"/>
</dbReference>
<organism evidence="2 4">
    <name type="scientific">Anaerobacillus isosaccharinicus</name>
    <dbReference type="NCBI Taxonomy" id="1532552"/>
    <lineage>
        <taxon>Bacteria</taxon>
        <taxon>Bacillati</taxon>
        <taxon>Bacillota</taxon>
        <taxon>Bacilli</taxon>
        <taxon>Bacillales</taxon>
        <taxon>Bacillaceae</taxon>
        <taxon>Anaerobacillus</taxon>
    </lineage>
</organism>
<accession>A0A1S2LHX9</accession>
<dbReference type="OrthoDB" id="9794155at2"/>
<dbReference type="AlphaFoldDB" id="A0A1S2LHX9"/>
<comment type="similarity">
    <text evidence="1">Belongs to the ArsC family.</text>
</comment>
<reference evidence="3 4" key="3">
    <citation type="journal article" date="2019" name="Int. J. Syst. Evol. Microbiol.">
        <title>Anaerobacillus isosaccharinicus sp. nov., an alkaliphilic bacterium which degrades isosaccharinic acid.</title>
        <authorList>
            <person name="Bassil N.M."/>
            <person name="Lloyd J.R."/>
        </authorList>
    </citation>
    <scope>NUCLEOTIDE SEQUENCE [LARGE SCALE GENOMIC DNA]</scope>
    <source>
        <strain evidence="3 4">NB2006</strain>
    </source>
</reference>
<dbReference type="RefSeq" id="WP_071317706.1">
    <property type="nucleotide sequence ID" value="NZ_CP063356.2"/>
</dbReference>
<evidence type="ECO:0000313" key="3">
    <source>
        <dbReference type="EMBL" id="QOY35632.1"/>
    </source>
</evidence>
<evidence type="ECO:0000313" key="4">
    <source>
        <dbReference type="Proteomes" id="UP000180175"/>
    </source>
</evidence>
<reference evidence="3 4" key="2">
    <citation type="journal article" date="2017" name="Genome Announc.">
        <title>Draft Genome Sequences of Four Alkaliphilic Bacteria Belonging to the Anaerobacillus Genus.</title>
        <authorList>
            <person name="Bassil N.M."/>
            <person name="Lloyd J.R."/>
        </authorList>
    </citation>
    <scope>NUCLEOTIDE SEQUENCE [LARGE SCALE GENOMIC DNA]</scope>
    <source>
        <strain evidence="3 4">NB2006</strain>
    </source>
</reference>
<reference evidence="3" key="4">
    <citation type="submission" date="2020-10" db="EMBL/GenBank/DDBJ databases">
        <authorList>
            <person name="Bassil N.M."/>
            <person name="Lloyd J.R."/>
        </authorList>
    </citation>
    <scope>NUCLEOTIDE SEQUENCE</scope>
    <source>
        <strain evidence="3">NB2006</strain>
    </source>
</reference>
<dbReference type="PROSITE" id="PS51353">
    <property type="entry name" value="ARSC"/>
    <property type="match status" value="1"/>
</dbReference>
<name>A0A1S2LHX9_9BACI</name>
<evidence type="ECO:0000313" key="2">
    <source>
        <dbReference type="EMBL" id="OIJ12129.1"/>
    </source>
</evidence>
<dbReference type="Proteomes" id="UP000180175">
    <property type="component" value="Chromosome"/>
</dbReference>
<dbReference type="Pfam" id="PF03960">
    <property type="entry name" value="ArsC"/>
    <property type="match status" value="1"/>
</dbReference>
<reference evidence="2 4" key="1">
    <citation type="submission" date="2016-10" db="EMBL/GenBank/DDBJ databases">
        <title>Draft genome sequences of four alkaliphilic bacteria belonging to the Anaerobacillus genus.</title>
        <authorList>
            <person name="Bassil N.M."/>
            <person name="Lloyd J.R."/>
        </authorList>
    </citation>
    <scope>NUCLEOTIDE SEQUENCE [LARGE SCALE GENOMIC DNA]</scope>
    <source>
        <strain evidence="2 4">NB2006</strain>
    </source>
</reference>
<dbReference type="InterPro" id="IPR006504">
    <property type="entry name" value="Tscrpt_reg_Spx/MgsR"/>
</dbReference>
<dbReference type="NCBIfam" id="NF002459">
    <property type="entry name" value="PRK01655.1"/>
    <property type="match status" value="1"/>
</dbReference>
<dbReference type="CDD" id="cd03032">
    <property type="entry name" value="ArsC_Spx"/>
    <property type="match status" value="1"/>
</dbReference>
<evidence type="ECO:0000256" key="1">
    <source>
        <dbReference type="PROSITE-ProRule" id="PRU01282"/>
    </source>
</evidence>
<dbReference type="InterPro" id="IPR006660">
    <property type="entry name" value="Arsenate_reductase-like"/>
</dbReference>
<keyword evidence="4" id="KW-1185">Reference proteome</keyword>
<dbReference type="InterPro" id="IPR036249">
    <property type="entry name" value="Thioredoxin-like_sf"/>
</dbReference>
<dbReference type="NCBIfam" id="TIGR01617">
    <property type="entry name" value="arsC_related"/>
    <property type="match status" value="1"/>
</dbReference>
<dbReference type="EMBL" id="CP063356">
    <property type="protein sequence ID" value="QOY35632.1"/>
    <property type="molecule type" value="Genomic_DNA"/>
</dbReference>